<gene>
    <name evidence="1" type="ORF">KSB_42930</name>
</gene>
<proteinExistence type="predicted"/>
<sequence>MGEEEHKNSSSRPMKKIHFEQENTQSLAVKPSLNNAQEAKMTFLL</sequence>
<dbReference type="Proteomes" id="UP000654345">
    <property type="component" value="Unassembled WGS sequence"/>
</dbReference>
<protein>
    <submittedName>
        <fullName evidence="1">Uncharacterized protein</fullName>
    </submittedName>
</protein>
<keyword evidence="2" id="KW-1185">Reference proteome</keyword>
<accession>A0ABQ3USY6</accession>
<evidence type="ECO:0000313" key="2">
    <source>
        <dbReference type="Proteomes" id="UP000654345"/>
    </source>
</evidence>
<reference evidence="1 2" key="1">
    <citation type="journal article" date="2021" name="Int. J. Syst. Evol. Microbiol.">
        <title>Reticulibacter mediterranei gen. nov., sp. nov., within the new family Reticulibacteraceae fam. nov., and Ktedonospora formicarum gen. nov., sp. nov., Ktedonobacter robiniae sp. nov., Dictyobacter formicarum sp. nov. and Dictyobacter arantiisoli sp. nov., belonging to the class Ktedonobacteria.</title>
        <authorList>
            <person name="Yabe S."/>
            <person name="Zheng Y."/>
            <person name="Wang C.M."/>
            <person name="Sakai Y."/>
            <person name="Abe K."/>
            <person name="Yokota A."/>
            <person name="Donadio S."/>
            <person name="Cavaletti L."/>
            <person name="Monciardini P."/>
        </authorList>
    </citation>
    <scope>NUCLEOTIDE SEQUENCE [LARGE SCALE GENOMIC DNA]</scope>
    <source>
        <strain evidence="1 2">SOSP1-30</strain>
    </source>
</reference>
<dbReference type="EMBL" id="BNJG01000002">
    <property type="protein sequence ID" value="GHO55818.1"/>
    <property type="molecule type" value="Genomic_DNA"/>
</dbReference>
<name>A0ABQ3USY6_9CHLR</name>
<comment type="caution">
    <text evidence="1">The sequence shown here is derived from an EMBL/GenBank/DDBJ whole genome shotgun (WGS) entry which is preliminary data.</text>
</comment>
<organism evidence="1 2">
    <name type="scientific">Ktedonobacter robiniae</name>
    <dbReference type="NCBI Taxonomy" id="2778365"/>
    <lineage>
        <taxon>Bacteria</taxon>
        <taxon>Bacillati</taxon>
        <taxon>Chloroflexota</taxon>
        <taxon>Ktedonobacteria</taxon>
        <taxon>Ktedonobacterales</taxon>
        <taxon>Ktedonobacteraceae</taxon>
        <taxon>Ktedonobacter</taxon>
    </lineage>
</organism>
<evidence type="ECO:0000313" key="1">
    <source>
        <dbReference type="EMBL" id="GHO55818.1"/>
    </source>
</evidence>